<protein>
    <submittedName>
        <fullName evidence="1">Uncharacterized protein</fullName>
    </submittedName>
</protein>
<sequence>MDATASGETVGNGAGPSRPATSPAFPRFQAGSVQGGVMPGSTPEKEFHMRLKLWVGTSLLVAVVASGAFLLAQPEAQAVDESQAVAVSCQNDISAWDAIRAGSANADRSEMSKALDAAVRCGHQITTEDRELLGEV</sequence>
<dbReference type="EMBL" id="CP113520">
    <property type="protein sequence ID" value="WAJ30924.1"/>
    <property type="molecule type" value="Genomic_DNA"/>
</dbReference>
<reference evidence="1" key="1">
    <citation type="submission" date="2022-11" db="EMBL/GenBank/DDBJ databases">
        <title>beta-Carotene-producing bacterium, Jeongeuplla avenae sp. nov., alleviates the salt stress of Arabidopsis seedlings.</title>
        <authorList>
            <person name="Jiang L."/>
            <person name="Lee J."/>
        </authorList>
    </citation>
    <scope>NUCLEOTIDE SEQUENCE</scope>
    <source>
        <strain evidence="1">DY_R2A_6</strain>
    </source>
</reference>
<dbReference type="Proteomes" id="UP001163223">
    <property type="component" value="Chromosome"/>
</dbReference>
<gene>
    <name evidence="1" type="ORF">OXU80_12260</name>
</gene>
<evidence type="ECO:0000313" key="2">
    <source>
        <dbReference type="Proteomes" id="UP001163223"/>
    </source>
</evidence>
<accession>A0ACD4NW33</accession>
<name>A0ACD4NW33_9HYPH</name>
<proteinExistence type="predicted"/>
<keyword evidence="2" id="KW-1185">Reference proteome</keyword>
<organism evidence="1 2">
    <name type="scientific">Antarcticirhabdus aurantiaca</name>
    <dbReference type="NCBI Taxonomy" id="2606717"/>
    <lineage>
        <taxon>Bacteria</taxon>
        <taxon>Pseudomonadati</taxon>
        <taxon>Pseudomonadota</taxon>
        <taxon>Alphaproteobacteria</taxon>
        <taxon>Hyphomicrobiales</taxon>
        <taxon>Aurantimonadaceae</taxon>
        <taxon>Antarcticirhabdus</taxon>
    </lineage>
</organism>
<evidence type="ECO:0000313" key="1">
    <source>
        <dbReference type="EMBL" id="WAJ30924.1"/>
    </source>
</evidence>